<dbReference type="GO" id="GO:0046656">
    <property type="term" value="P:folic acid biosynthetic process"/>
    <property type="evidence" value="ECO:0007669"/>
    <property type="project" value="UniProtKB-UniRule"/>
</dbReference>
<dbReference type="GO" id="GO:0005737">
    <property type="term" value="C:cytoplasm"/>
    <property type="evidence" value="ECO:0007669"/>
    <property type="project" value="TreeGrafter"/>
</dbReference>
<dbReference type="InterPro" id="IPR043133">
    <property type="entry name" value="GTP-CH-I_C/QueF"/>
</dbReference>
<keyword evidence="4 6" id="KW-0289">Folate biosynthesis</keyword>
<comment type="pathway">
    <text evidence="2 6">Cofactor biosynthesis; tetrahydrofolate biosynthesis; 2-amino-4-hydroxy-6-hydroxymethyl-7,8-dihydropteridine diphosphate from 7,8-dihydroneopterin triphosphate: step 3/4.</text>
</comment>
<dbReference type="AlphaFoldDB" id="A0A1I4JZE5"/>
<feature type="domain" description="Dihydroneopterin aldolase/epimerase" evidence="7">
    <location>
        <begin position="6"/>
        <end position="118"/>
    </location>
</feature>
<dbReference type="UniPathway" id="UPA00077">
    <property type="reaction ID" value="UER00154"/>
</dbReference>
<evidence type="ECO:0000256" key="4">
    <source>
        <dbReference type="ARBA" id="ARBA00022909"/>
    </source>
</evidence>
<dbReference type="STRING" id="1123291.SAMN04490355_10155"/>
<evidence type="ECO:0000313" key="9">
    <source>
        <dbReference type="Proteomes" id="UP000199520"/>
    </source>
</evidence>
<proteinExistence type="inferred from homology"/>
<dbReference type="PANTHER" id="PTHR42844:SF1">
    <property type="entry name" value="DIHYDRONEOPTERIN ALDOLASE 1-RELATED"/>
    <property type="match status" value="1"/>
</dbReference>
<accession>A0A1I4JZE5</accession>
<gene>
    <name evidence="8" type="ORF">SAMN04490355_10155</name>
</gene>
<dbReference type="Gene3D" id="3.30.1130.10">
    <property type="match status" value="1"/>
</dbReference>
<dbReference type="FunFam" id="3.30.1130.10:FF:000003">
    <property type="entry name" value="7,8-dihydroneopterin aldolase"/>
    <property type="match status" value="1"/>
</dbReference>
<dbReference type="Pfam" id="PF02152">
    <property type="entry name" value="FolB"/>
    <property type="match status" value="1"/>
</dbReference>
<reference evidence="9" key="1">
    <citation type="submission" date="2016-10" db="EMBL/GenBank/DDBJ databases">
        <authorList>
            <person name="Varghese N."/>
            <person name="Submissions S."/>
        </authorList>
    </citation>
    <scope>NUCLEOTIDE SEQUENCE [LARGE SCALE GENOMIC DNA]</scope>
    <source>
        <strain evidence="9">DSM 13327</strain>
    </source>
</reference>
<evidence type="ECO:0000313" key="8">
    <source>
        <dbReference type="EMBL" id="SFL71885.1"/>
    </source>
</evidence>
<comment type="similarity">
    <text evidence="3 6">Belongs to the DHNA family.</text>
</comment>
<dbReference type="GO" id="GO:0046654">
    <property type="term" value="P:tetrahydrofolate biosynthetic process"/>
    <property type="evidence" value="ECO:0007669"/>
    <property type="project" value="UniProtKB-UniRule"/>
</dbReference>
<name>A0A1I4JZE5_9FIRM</name>
<comment type="catalytic activity">
    <reaction evidence="1 6">
        <text>7,8-dihydroneopterin = 6-hydroxymethyl-7,8-dihydropterin + glycolaldehyde</text>
        <dbReference type="Rhea" id="RHEA:10540"/>
        <dbReference type="ChEBI" id="CHEBI:17001"/>
        <dbReference type="ChEBI" id="CHEBI:17071"/>
        <dbReference type="ChEBI" id="CHEBI:44841"/>
        <dbReference type="EC" id="4.1.2.25"/>
    </reaction>
</comment>
<evidence type="ECO:0000256" key="6">
    <source>
        <dbReference type="RuleBase" id="RU362079"/>
    </source>
</evidence>
<evidence type="ECO:0000256" key="1">
    <source>
        <dbReference type="ARBA" id="ARBA00001353"/>
    </source>
</evidence>
<comment type="function">
    <text evidence="6">Catalyzes the conversion of 7,8-dihydroneopterin to 6-hydroxymethyl-7,8-dihydropterin.</text>
</comment>
<dbReference type="RefSeq" id="WP_090935954.1">
    <property type="nucleotide sequence ID" value="NZ_FOTS01000015.1"/>
</dbReference>
<keyword evidence="9" id="KW-1185">Reference proteome</keyword>
<dbReference type="PANTHER" id="PTHR42844">
    <property type="entry name" value="DIHYDRONEOPTERIN ALDOLASE 1-RELATED"/>
    <property type="match status" value="1"/>
</dbReference>
<evidence type="ECO:0000256" key="2">
    <source>
        <dbReference type="ARBA" id="ARBA00005013"/>
    </source>
</evidence>
<dbReference type="SMART" id="SM00905">
    <property type="entry name" value="FolB"/>
    <property type="match status" value="1"/>
</dbReference>
<protein>
    <recommendedName>
        <fullName evidence="6">7,8-dihydroneopterin aldolase</fullName>
        <ecNumber evidence="6">4.1.2.25</ecNumber>
    </recommendedName>
</protein>
<dbReference type="GO" id="GO:0004150">
    <property type="term" value="F:dihydroneopterin aldolase activity"/>
    <property type="evidence" value="ECO:0007669"/>
    <property type="project" value="UniProtKB-UniRule"/>
</dbReference>
<evidence type="ECO:0000259" key="7">
    <source>
        <dbReference type="SMART" id="SM00905"/>
    </source>
</evidence>
<organism evidence="8 9">
    <name type="scientific">Pelosinus propionicus DSM 13327</name>
    <dbReference type="NCBI Taxonomy" id="1123291"/>
    <lineage>
        <taxon>Bacteria</taxon>
        <taxon>Bacillati</taxon>
        <taxon>Bacillota</taxon>
        <taxon>Negativicutes</taxon>
        <taxon>Selenomonadales</taxon>
        <taxon>Sporomusaceae</taxon>
        <taxon>Pelosinus</taxon>
    </lineage>
</organism>
<dbReference type="NCBIfam" id="TIGR00526">
    <property type="entry name" value="folB_dom"/>
    <property type="match status" value="1"/>
</dbReference>
<dbReference type="InterPro" id="IPR006156">
    <property type="entry name" value="Dihydroneopterin_aldolase"/>
</dbReference>
<dbReference type="InterPro" id="IPR006157">
    <property type="entry name" value="FolB_dom"/>
</dbReference>
<dbReference type="SUPFAM" id="SSF55620">
    <property type="entry name" value="Tetrahydrobiopterin biosynthesis enzymes-like"/>
    <property type="match status" value="1"/>
</dbReference>
<sequence>MMKDTILLENMVFYGFHGVYEYEREQGQRFYVDAQIHADLSEASKTDNLTDTIDYTMVYSQIKDVMENQRFQLLEAVGGHIAELILKTSIATSVTIRIRKPAVPIPGPLNFVQVEVSRSK</sequence>
<dbReference type="EC" id="4.1.2.25" evidence="6"/>
<keyword evidence="5 6" id="KW-0456">Lyase</keyword>
<dbReference type="Proteomes" id="UP000199520">
    <property type="component" value="Unassembled WGS sequence"/>
</dbReference>
<evidence type="ECO:0000256" key="5">
    <source>
        <dbReference type="ARBA" id="ARBA00023239"/>
    </source>
</evidence>
<dbReference type="EMBL" id="FOTS01000015">
    <property type="protein sequence ID" value="SFL71885.1"/>
    <property type="molecule type" value="Genomic_DNA"/>
</dbReference>
<evidence type="ECO:0000256" key="3">
    <source>
        <dbReference type="ARBA" id="ARBA00005708"/>
    </source>
</evidence>
<dbReference type="OrthoDB" id="9803748at2"/>
<dbReference type="CDD" id="cd00534">
    <property type="entry name" value="DHNA_DHNTPE"/>
    <property type="match status" value="1"/>
</dbReference>
<dbReference type="NCBIfam" id="TIGR00525">
    <property type="entry name" value="folB"/>
    <property type="match status" value="1"/>
</dbReference>